<evidence type="ECO:0000313" key="2">
    <source>
        <dbReference type="Proteomes" id="UP001207468"/>
    </source>
</evidence>
<keyword evidence="2" id="KW-1185">Reference proteome</keyword>
<organism evidence="1 2">
    <name type="scientific">Russula earlei</name>
    <dbReference type="NCBI Taxonomy" id="71964"/>
    <lineage>
        <taxon>Eukaryota</taxon>
        <taxon>Fungi</taxon>
        <taxon>Dikarya</taxon>
        <taxon>Basidiomycota</taxon>
        <taxon>Agaricomycotina</taxon>
        <taxon>Agaricomycetes</taxon>
        <taxon>Russulales</taxon>
        <taxon>Russulaceae</taxon>
        <taxon>Russula</taxon>
    </lineage>
</organism>
<gene>
    <name evidence="1" type="ORF">F5148DRAFT_1292580</name>
</gene>
<reference evidence="1" key="1">
    <citation type="submission" date="2021-03" db="EMBL/GenBank/DDBJ databases">
        <title>Evolutionary priming and transition to the ectomycorrhizal habit in an iconic lineage of mushroom-forming fungi: is preadaptation a requirement?</title>
        <authorList>
            <consortium name="DOE Joint Genome Institute"/>
            <person name="Looney B.P."/>
            <person name="Miyauchi S."/>
            <person name="Morin E."/>
            <person name="Drula E."/>
            <person name="Courty P.E."/>
            <person name="Chicoki N."/>
            <person name="Fauchery L."/>
            <person name="Kohler A."/>
            <person name="Kuo A."/>
            <person name="LaButti K."/>
            <person name="Pangilinan J."/>
            <person name="Lipzen A."/>
            <person name="Riley R."/>
            <person name="Andreopoulos W."/>
            <person name="He G."/>
            <person name="Johnson J."/>
            <person name="Barry K.W."/>
            <person name="Grigoriev I.V."/>
            <person name="Nagy L."/>
            <person name="Hibbett D."/>
            <person name="Henrissat B."/>
            <person name="Matheny P.B."/>
            <person name="Labbe J."/>
            <person name="Martin A.F."/>
        </authorList>
    </citation>
    <scope>NUCLEOTIDE SEQUENCE</scope>
    <source>
        <strain evidence="1">BPL698</strain>
    </source>
</reference>
<comment type="caution">
    <text evidence="1">The sequence shown here is derived from an EMBL/GenBank/DDBJ whole genome shotgun (WGS) entry which is preliminary data.</text>
</comment>
<evidence type="ECO:0000313" key="1">
    <source>
        <dbReference type="EMBL" id="KAI9446910.1"/>
    </source>
</evidence>
<proteinExistence type="predicted"/>
<name>A0ACC0TT07_9AGAM</name>
<accession>A0ACC0TT07</accession>
<dbReference type="Proteomes" id="UP001207468">
    <property type="component" value="Unassembled WGS sequence"/>
</dbReference>
<sequence>MALLFLGMAVCMLFADQLKIDFVALYDKAFRYWFGGICVLGTIHISVDESFKPVIEEELKVYHSTYPNSNIVVSYKPEVECFKDLQSDSTRMIITARGLNDNELAFYKQQLQYKPTWDVVAYDAVAVITNIHSKDSVFTIQQLQDILAGKTPITAVMDGKNATSTVRFIQDSVLKGVAFGKNVVASGSSREVIDIVSKTENAIGFVGLSWVGDNYDSTQQANLKKIRLGLVECVKCLDKGEFAKPSQATITFSQYPLARPLYYILKENSTGLGTGFVNFMSLERGQLVFKRAFLAPAKMGFLKRTSNIKSAD</sequence>
<dbReference type="EMBL" id="JAGFNK010000624">
    <property type="protein sequence ID" value="KAI9446910.1"/>
    <property type="molecule type" value="Genomic_DNA"/>
</dbReference>
<protein>
    <submittedName>
        <fullName evidence="1">Phosphate ABC transporter substrate-binding protein, PhoT family</fullName>
    </submittedName>
</protein>